<proteinExistence type="predicted"/>
<dbReference type="EMBL" id="CP031742">
    <property type="protein sequence ID" value="AXQ55323.1"/>
    <property type="molecule type" value="Genomic_DNA"/>
</dbReference>
<dbReference type="GeneID" id="300114988"/>
<dbReference type="KEGG" id="sky:D0C37_12400"/>
<sequence length="121" mass="13547">MTTPGVWRLHTRTTPPRHVADLPVDSSDFPWLTSGFHPMSAYGDHRPLFTRLAHLSEAERWEEFDACGAELNRTLALHAPDGLPVADFLLHVEPGEARARFRWSDEPVEGPVMEDPVSPAP</sequence>
<dbReference type="Proteomes" id="UP000259636">
    <property type="component" value="Chromosome"/>
</dbReference>
<protein>
    <submittedName>
        <fullName evidence="1">Uncharacterized protein</fullName>
    </submittedName>
</protein>
<accession>A0A385DA59</accession>
<dbReference type="RefSeq" id="WP_101279661.1">
    <property type="nucleotide sequence ID" value="NZ_CP031742.1"/>
</dbReference>
<dbReference type="AlphaFoldDB" id="A0A385DA59"/>
<evidence type="ECO:0000313" key="2">
    <source>
        <dbReference type="Proteomes" id="UP000259636"/>
    </source>
</evidence>
<organism evidence="1 2">
    <name type="scientific">Streptomyces koyangensis</name>
    <dbReference type="NCBI Taxonomy" id="188770"/>
    <lineage>
        <taxon>Bacteria</taxon>
        <taxon>Bacillati</taxon>
        <taxon>Actinomycetota</taxon>
        <taxon>Actinomycetes</taxon>
        <taxon>Kitasatosporales</taxon>
        <taxon>Streptomycetaceae</taxon>
        <taxon>Streptomyces</taxon>
        <taxon>Streptomyces aurantiacus group</taxon>
    </lineage>
</organism>
<gene>
    <name evidence="1" type="ORF">D0C37_12400</name>
</gene>
<reference evidence="1 2" key="1">
    <citation type="submission" date="2018-08" db="EMBL/GenBank/DDBJ databases">
        <authorList>
            <person name="Ferrada E.E."/>
            <person name="Latorre B.A."/>
        </authorList>
    </citation>
    <scope>NUCLEOTIDE SEQUENCE [LARGE SCALE GENOMIC DNA]</scope>
    <source>
        <strain evidence="1 2">VK-A60T</strain>
    </source>
</reference>
<name>A0A385DA59_9ACTN</name>
<evidence type="ECO:0000313" key="1">
    <source>
        <dbReference type="EMBL" id="AXQ55323.1"/>
    </source>
</evidence>